<feature type="domain" description="Guanylate cyclase" evidence="2">
    <location>
        <begin position="108"/>
        <end position="237"/>
    </location>
</feature>
<evidence type="ECO:0000313" key="3">
    <source>
        <dbReference type="EMBL" id="PQB05731.1"/>
    </source>
</evidence>
<dbReference type="GO" id="GO:0004016">
    <property type="term" value="F:adenylate cyclase activity"/>
    <property type="evidence" value="ECO:0007669"/>
    <property type="project" value="UniProtKB-ARBA"/>
</dbReference>
<protein>
    <recommendedName>
        <fullName evidence="2">Guanylate cyclase domain-containing protein</fullName>
    </recommendedName>
</protein>
<feature type="transmembrane region" description="Helical" evidence="1">
    <location>
        <begin position="66"/>
        <end position="82"/>
    </location>
</feature>
<proteinExistence type="predicted"/>
<dbReference type="PANTHER" id="PTHR43081:SF1">
    <property type="entry name" value="ADENYLATE CYCLASE, TERMINAL-DIFFERENTIATION SPECIFIC"/>
    <property type="match status" value="1"/>
</dbReference>
<dbReference type="Pfam" id="PF00211">
    <property type="entry name" value="Guanylate_cyc"/>
    <property type="match status" value="1"/>
</dbReference>
<dbReference type="GO" id="GO:0009190">
    <property type="term" value="P:cyclic nucleotide biosynthetic process"/>
    <property type="evidence" value="ECO:0007669"/>
    <property type="project" value="InterPro"/>
</dbReference>
<dbReference type="Gene3D" id="3.30.70.1230">
    <property type="entry name" value="Nucleotide cyclase"/>
    <property type="match status" value="1"/>
</dbReference>
<dbReference type="GO" id="GO:0035556">
    <property type="term" value="P:intracellular signal transduction"/>
    <property type="evidence" value="ECO:0007669"/>
    <property type="project" value="InterPro"/>
</dbReference>
<keyword evidence="1" id="KW-0472">Membrane</keyword>
<dbReference type="CDD" id="cd07302">
    <property type="entry name" value="CHD"/>
    <property type="match status" value="1"/>
</dbReference>
<dbReference type="PANTHER" id="PTHR43081">
    <property type="entry name" value="ADENYLATE CYCLASE, TERMINAL-DIFFERENTIATION SPECIFIC-RELATED"/>
    <property type="match status" value="1"/>
</dbReference>
<accession>A0A2S7KSX7</accession>
<dbReference type="EMBL" id="MQUB01000001">
    <property type="protein sequence ID" value="PQB05731.1"/>
    <property type="molecule type" value="Genomic_DNA"/>
</dbReference>
<dbReference type="InterPro" id="IPR050697">
    <property type="entry name" value="Adenylyl/Guanylyl_Cyclase_3/4"/>
</dbReference>
<dbReference type="OrthoDB" id="9768499at2"/>
<evidence type="ECO:0000313" key="4">
    <source>
        <dbReference type="Proteomes" id="UP000239800"/>
    </source>
</evidence>
<comment type="caution">
    <text evidence="3">The sequence shown here is derived from an EMBL/GenBank/DDBJ whole genome shotgun (WGS) entry which is preliminary data.</text>
</comment>
<reference evidence="3 4" key="1">
    <citation type="submission" date="2016-11" db="EMBL/GenBank/DDBJ databases">
        <title>Trade-off between light-utilization and light-protection in marine flavobacteria.</title>
        <authorList>
            <person name="Kumagai Y."/>
        </authorList>
    </citation>
    <scope>NUCLEOTIDE SEQUENCE [LARGE SCALE GENOMIC DNA]</scope>
    <source>
        <strain evidence="3 4">NBRC 107741</strain>
    </source>
</reference>
<dbReference type="AlphaFoldDB" id="A0A2S7KSX7"/>
<keyword evidence="1" id="KW-0812">Transmembrane</keyword>
<gene>
    <name evidence="3" type="ORF">BST85_13105</name>
</gene>
<dbReference type="SUPFAM" id="SSF55073">
    <property type="entry name" value="Nucleotide cyclase"/>
    <property type="match status" value="1"/>
</dbReference>
<organism evidence="3 4">
    <name type="scientific">Aureitalea marina</name>
    <dbReference type="NCBI Taxonomy" id="930804"/>
    <lineage>
        <taxon>Bacteria</taxon>
        <taxon>Pseudomonadati</taxon>
        <taxon>Bacteroidota</taxon>
        <taxon>Flavobacteriia</taxon>
        <taxon>Flavobacteriales</taxon>
        <taxon>Flavobacteriaceae</taxon>
        <taxon>Aureitalea</taxon>
    </lineage>
</organism>
<feature type="transmembrane region" description="Helical" evidence="1">
    <location>
        <begin position="14"/>
        <end position="31"/>
    </location>
</feature>
<dbReference type="PROSITE" id="PS50125">
    <property type="entry name" value="GUANYLATE_CYCLASE_2"/>
    <property type="match status" value="1"/>
</dbReference>
<keyword evidence="1" id="KW-1133">Transmembrane helix</keyword>
<dbReference type="InterPro" id="IPR029787">
    <property type="entry name" value="Nucleotide_cyclase"/>
</dbReference>
<evidence type="ECO:0000259" key="2">
    <source>
        <dbReference type="PROSITE" id="PS50125"/>
    </source>
</evidence>
<dbReference type="Proteomes" id="UP000239800">
    <property type="component" value="Unassembled WGS sequence"/>
</dbReference>
<dbReference type="InterPro" id="IPR001054">
    <property type="entry name" value="A/G_cyclase"/>
</dbReference>
<evidence type="ECO:0000256" key="1">
    <source>
        <dbReference type="SAM" id="Phobius"/>
    </source>
</evidence>
<sequence>MGTMAQKNGLSKGYVFYFTLLLFSFFIFYPLDYMWKIVNNSSELVDNSVVKTVLENTLNLTLLSNYIFWFVITFLTILSLFIRDKFGPITFVNFLKGKYFRPKREERVFMFMDLKSSTTIAEELGEERYFNFLNDTFSIATPGILSAHGEIYQYVGDEIVISWITKNGVNRANCISCYYKMTGLLKDKSDYFNDTYGTQPVFKAGLHFGPVITGEMGIVKREIVYSGDVLNTASRIQSLCNEMKTDLLVSRNLISLIDLNFLDKKVKSIGNISLRGKQEKIELVTLLDDD</sequence>
<name>A0A2S7KSX7_9FLAO</name>
<keyword evidence="4" id="KW-1185">Reference proteome</keyword>